<evidence type="ECO:0000256" key="9">
    <source>
        <dbReference type="SAM" id="MobiDB-lite"/>
    </source>
</evidence>
<dbReference type="InterPro" id="IPR000223">
    <property type="entry name" value="Pept_S26A_signal_pept_1"/>
</dbReference>
<evidence type="ECO:0000256" key="3">
    <source>
        <dbReference type="ARBA" id="ARBA00022801"/>
    </source>
</evidence>
<proteinExistence type="inferred from homology"/>
<dbReference type="EMBL" id="JAPDMQ010000113">
    <property type="protein sequence ID" value="KAK0534592.1"/>
    <property type="molecule type" value="Genomic_DNA"/>
</dbReference>
<dbReference type="PANTHER" id="PTHR12383">
    <property type="entry name" value="PROTEASE FAMILY S26 MITOCHONDRIAL INNER MEMBRANE PROTEASE-RELATED"/>
    <property type="match status" value="1"/>
</dbReference>
<dbReference type="EC" id="3.4.21.-" evidence="8"/>
<keyword evidence="4 8" id="KW-0496">Mitochondrion</keyword>
<keyword evidence="5" id="KW-0472">Membrane</keyword>
<evidence type="ECO:0000256" key="1">
    <source>
        <dbReference type="ARBA" id="ARBA00004273"/>
    </source>
</evidence>
<gene>
    <name evidence="11" type="ORF">OC842_002585</name>
</gene>
<feature type="region of interest" description="Disordered" evidence="9">
    <location>
        <begin position="176"/>
        <end position="206"/>
    </location>
</feature>
<evidence type="ECO:0000256" key="6">
    <source>
        <dbReference type="ARBA" id="ARBA00038445"/>
    </source>
</evidence>
<dbReference type="CDD" id="cd06530">
    <property type="entry name" value="S26_SPase_I"/>
    <property type="match status" value="1"/>
</dbReference>
<comment type="subcellular location">
    <subcellularLocation>
        <location evidence="1 8">Mitochondrion inner membrane</location>
    </subcellularLocation>
</comment>
<dbReference type="InterPro" id="IPR052064">
    <property type="entry name" value="Mito_IMP1_subunit"/>
</dbReference>
<dbReference type="NCBIfam" id="TIGR02227">
    <property type="entry name" value="sigpep_I_bact"/>
    <property type="match status" value="1"/>
</dbReference>
<dbReference type="InterPro" id="IPR019757">
    <property type="entry name" value="Pept_S26A_signal_pept_1_Lys-AS"/>
</dbReference>
<protein>
    <recommendedName>
        <fullName evidence="8">Mitochondrial inner membrane protease subunit</fullName>
        <ecNumber evidence="8">3.4.21.-</ecNumber>
    </recommendedName>
</protein>
<keyword evidence="8" id="KW-0645">Protease</keyword>
<dbReference type="InterPro" id="IPR019533">
    <property type="entry name" value="Peptidase_S26"/>
</dbReference>
<dbReference type="PROSITE" id="PS00760">
    <property type="entry name" value="SPASE_I_2"/>
    <property type="match status" value="1"/>
</dbReference>
<comment type="caution">
    <text evidence="11">The sequence shown here is derived from an EMBL/GenBank/DDBJ whole genome shotgun (WGS) entry which is preliminary data.</text>
</comment>
<dbReference type="PRINTS" id="PR00727">
    <property type="entry name" value="LEADERPTASE"/>
</dbReference>
<keyword evidence="12" id="KW-1185">Reference proteome</keyword>
<evidence type="ECO:0000256" key="2">
    <source>
        <dbReference type="ARBA" id="ARBA00022792"/>
    </source>
</evidence>
<evidence type="ECO:0000313" key="12">
    <source>
        <dbReference type="Proteomes" id="UP001176521"/>
    </source>
</evidence>
<evidence type="ECO:0000256" key="8">
    <source>
        <dbReference type="RuleBase" id="RU362041"/>
    </source>
</evidence>
<dbReference type="InterPro" id="IPR036286">
    <property type="entry name" value="LexA/Signal_pep-like_sf"/>
</dbReference>
<reference evidence="11" key="1">
    <citation type="journal article" date="2023" name="PhytoFront">
        <title>Draft Genome Resources of Seven Strains of Tilletia horrida, Causal Agent of Kernel Smut of Rice.</title>
        <authorList>
            <person name="Khanal S."/>
            <person name="Antony Babu S."/>
            <person name="Zhou X.G."/>
        </authorList>
    </citation>
    <scope>NUCLEOTIDE SEQUENCE</scope>
    <source>
        <strain evidence="11">TX3</strain>
    </source>
</reference>
<name>A0AAN6GED4_9BASI</name>
<comment type="similarity">
    <text evidence="6">Belongs to the peptidase S26 family. IMP1 subfamily.</text>
</comment>
<feature type="compositionally biased region" description="Acidic residues" evidence="9">
    <location>
        <begin position="187"/>
        <end position="196"/>
    </location>
</feature>
<accession>A0AAN6GED4</accession>
<feature type="active site" evidence="7">
    <location>
        <position position="124"/>
    </location>
</feature>
<sequence>MATRWRTARPFLVPHLRTVAISAGVGCWAVASAIVINDHLVSISPCGGPSMLPTLPPADTFLVTFKWPLYRLLDRVQRWTEWTEAQRLERIEREVEYACTAGRPLRRGDIVSALVPTSNKAACKRVVGLPGDTILLDPRAMPLPRSAWLSSPLAANSHTSAVSESTRTRRWFDAAQTQDESHGGNGDEADYDDDNDNAPTMRPDGVIGSLRSEASYITVPKGHVFLAGDNLANSRDSRDYGPVPLALIQGRVVAQVKHEFLWRRVWPDAGKQRKQGW</sequence>
<dbReference type="AlphaFoldDB" id="A0AAN6GED4"/>
<dbReference type="GO" id="GO:0042720">
    <property type="term" value="C:mitochondrial inner membrane peptidase complex"/>
    <property type="evidence" value="ECO:0007669"/>
    <property type="project" value="TreeGrafter"/>
</dbReference>
<dbReference type="GO" id="GO:0006627">
    <property type="term" value="P:protein processing involved in protein targeting to mitochondrion"/>
    <property type="evidence" value="ECO:0007669"/>
    <property type="project" value="TreeGrafter"/>
</dbReference>
<evidence type="ECO:0000256" key="4">
    <source>
        <dbReference type="ARBA" id="ARBA00023128"/>
    </source>
</evidence>
<feature type="active site" evidence="7">
    <location>
        <position position="50"/>
    </location>
</feature>
<keyword evidence="3 8" id="KW-0378">Hydrolase</keyword>
<evidence type="ECO:0000313" key="11">
    <source>
        <dbReference type="EMBL" id="KAK0534592.1"/>
    </source>
</evidence>
<dbReference type="Pfam" id="PF10502">
    <property type="entry name" value="Peptidase_S26"/>
    <property type="match status" value="1"/>
</dbReference>
<keyword evidence="2 8" id="KW-0999">Mitochondrion inner membrane</keyword>
<evidence type="ECO:0000256" key="7">
    <source>
        <dbReference type="PIRSR" id="PIRSR600223-1"/>
    </source>
</evidence>
<dbReference type="SUPFAM" id="SSF51306">
    <property type="entry name" value="LexA/Signal peptidase"/>
    <property type="match status" value="1"/>
</dbReference>
<dbReference type="Proteomes" id="UP001176521">
    <property type="component" value="Unassembled WGS sequence"/>
</dbReference>
<organism evidence="11 12">
    <name type="scientific">Tilletia horrida</name>
    <dbReference type="NCBI Taxonomy" id="155126"/>
    <lineage>
        <taxon>Eukaryota</taxon>
        <taxon>Fungi</taxon>
        <taxon>Dikarya</taxon>
        <taxon>Basidiomycota</taxon>
        <taxon>Ustilaginomycotina</taxon>
        <taxon>Exobasidiomycetes</taxon>
        <taxon>Tilletiales</taxon>
        <taxon>Tilletiaceae</taxon>
        <taxon>Tilletia</taxon>
    </lineage>
</organism>
<dbReference type="PANTHER" id="PTHR12383:SF16">
    <property type="entry name" value="MITOCHONDRIAL INNER MEMBRANE PROTEASE SUBUNIT 1"/>
    <property type="match status" value="1"/>
</dbReference>
<evidence type="ECO:0000259" key="10">
    <source>
        <dbReference type="Pfam" id="PF10502"/>
    </source>
</evidence>
<dbReference type="GO" id="GO:0006465">
    <property type="term" value="P:signal peptide processing"/>
    <property type="evidence" value="ECO:0007669"/>
    <property type="project" value="InterPro"/>
</dbReference>
<evidence type="ECO:0000256" key="5">
    <source>
        <dbReference type="ARBA" id="ARBA00023136"/>
    </source>
</evidence>
<dbReference type="GO" id="GO:0004252">
    <property type="term" value="F:serine-type endopeptidase activity"/>
    <property type="evidence" value="ECO:0007669"/>
    <property type="project" value="InterPro"/>
</dbReference>
<feature type="domain" description="Peptidase S26" evidence="10">
    <location>
        <begin position="29"/>
        <end position="254"/>
    </location>
</feature>
<dbReference type="Gene3D" id="2.10.109.10">
    <property type="entry name" value="Umud Fragment, subunit A"/>
    <property type="match status" value="1"/>
</dbReference>